<dbReference type="SUPFAM" id="SSF56954">
    <property type="entry name" value="Outer membrane efflux proteins (OEP)"/>
    <property type="match status" value="1"/>
</dbReference>
<dbReference type="Gene3D" id="1.20.1600.10">
    <property type="entry name" value="Outer membrane efflux proteins (OEP)"/>
    <property type="match status" value="1"/>
</dbReference>
<feature type="coiled-coil region" evidence="3">
    <location>
        <begin position="445"/>
        <end position="472"/>
    </location>
</feature>
<evidence type="ECO:0000313" key="4">
    <source>
        <dbReference type="EMBL" id="QGA26069.1"/>
    </source>
</evidence>
<dbReference type="NCBIfam" id="TIGR01845">
    <property type="entry name" value="outer_NodT"/>
    <property type="match status" value="1"/>
</dbReference>
<keyword evidence="5" id="KW-1185">Reference proteome</keyword>
<reference evidence="4 5" key="1">
    <citation type="submission" date="2019-10" db="EMBL/GenBank/DDBJ databases">
        <authorList>
            <person name="Dong K."/>
        </authorList>
    </citation>
    <scope>NUCLEOTIDE SEQUENCE [LARGE SCALE GENOMIC DNA]</scope>
    <source>
        <strain evidence="5">dk4302</strain>
    </source>
</reference>
<keyword evidence="2" id="KW-0564">Palmitate</keyword>
<dbReference type="Pfam" id="PF02321">
    <property type="entry name" value="OEP"/>
    <property type="match status" value="2"/>
</dbReference>
<dbReference type="Gene3D" id="2.20.200.10">
    <property type="entry name" value="Outer membrane efflux proteins (OEP)"/>
    <property type="match status" value="1"/>
</dbReference>
<proteinExistence type="inferred from homology"/>
<dbReference type="GO" id="GO:0005886">
    <property type="term" value="C:plasma membrane"/>
    <property type="evidence" value="ECO:0007669"/>
    <property type="project" value="UniProtKB-SubCell"/>
</dbReference>
<dbReference type="PROSITE" id="PS51257">
    <property type="entry name" value="PROKAR_LIPOPROTEIN"/>
    <property type="match status" value="1"/>
</dbReference>
<dbReference type="GO" id="GO:0015562">
    <property type="term" value="F:efflux transmembrane transporter activity"/>
    <property type="evidence" value="ECO:0007669"/>
    <property type="project" value="InterPro"/>
</dbReference>
<dbReference type="InterPro" id="IPR010131">
    <property type="entry name" value="MdtP/NodT-like"/>
</dbReference>
<organism evidence="4 5">
    <name type="scientific">Sphingobacterium zhuxiongii</name>
    <dbReference type="NCBI Taxonomy" id="2662364"/>
    <lineage>
        <taxon>Bacteria</taxon>
        <taxon>Pseudomonadati</taxon>
        <taxon>Bacteroidota</taxon>
        <taxon>Sphingobacteriia</taxon>
        <taxon>Sphingobacteriales</taxon>
        <taxon>Sphingobacteriaceae</taxon>
        <taxon>Sphingobacterium</taxon>
    </lineage>
</organism>
<dbReference type="PANTHER" id="PTHR30203">
    <property type="entry name" value="OUTER MEMBRANE CATION EFFLUX PROTEIN"/>
    <property type="match status" value="1"/>
</dbReference>
<keyword evidence="3" id="KW-0175">Coiled coil</keyword>
<dbReference type="InterPro" id="IPR003423">
    <property type="entry name" value="OMP_efflux"/>
</dbReference>
<dbReference type="KEGG" id="sphe:GFH32_06930"/>
<dbReference type="AlphaFoldDB" id="A0A5Q0QA93"/>
<keyword evidence="2" id="KW-0449">Lipoprotein</keyword>
<dbReference type="EMBL" id="CP045652">
    <property type="protein sequence ID" value="QGA26069.1"/>
    <property type="molecule type" value="Genomic_DNA"/>
</dbReference>
<name>A0A5Q0QA93_9SPHI</name>
<accession>A0A5Q0QA93</accession>
<protein>
    <submittedName>
        <fullName evidence="4">Efflux transporter outer membrane subunit</fullName>
    </submittedName>
</protein>
<evidence type="ECO:0000313" key="5">
    <source>
        <dbReference type="Proteomes" id="UP000326921"/>
    </source>
</evidence>
<gene>
    <name evidence="4" type="ORF">GFH32_06930</name>
</gene>
<dbReference type="Proteomes" id="UP000326921">
    <property type="component" value="Chromosome"/>
</dbReference>
<evidence type="ECO:0000256" key="2">
    <source>
        <dbReference type="RuleBase" id="RU362097"/>
    </source>
</evidence>
<evidence type="ECO:0000256" key="3">
    <source>
        <dbReference type="SAM" id="Coils"/>
    </source>
</evidence>
<comment type="similarity">
    <text evidence="1 2">Belongs to the outer membrane factor (OMF) (TC 1.B.17) family.</text>
</comment>
<dbReference type="RefSeq" id="WP_153510562.1">
    <property type="nucleotide sequence ID" value="NZ_CP045652.1"/>
</dbReference>
<keyword evidence="2" id="KW-0812">Transmembrane</keyword>
<keyword evidence="2" id="KW-1134">Transmembrane beta strand</keyword>
<dbReference type="PANTHER" id="PTHR30203:SF30">
    <property type="entry name" value="OUTER MEMBRANE PROTEIN-RELATED"/>
    <property type="match status" value="1"/>
</dbReference>
<keyword evidence="2" id="KW-0472">Membrane</keyword>
<comment type="subcellular location">
    <subcellularLocation>
        <location evidence="2">Cell membrane</location>
        <topology evidence="2">Lipid-anchor</topology>
    </subcellularLocation>
</comment>
<sequence>MTINKNNIKDWAAIASLALLLGSCKVPQATQLKENKQTPASFAAQNDMSSADSTNIGNLSWRTFFNDPNLVSLLDTALKNNQELRITLQELEIAKSDILLRKGALKPKVDIRAGGGIEKVGRYTSQGAGDASTEITPGHEMPDPLGDLNIGAYANWEIDVWKKLKDAEQAAVNRYLASVEGKNFVLSSLIAEVANSYFELLALDNQLDIIRQNIKLQENALEVVKIQKESAKVTELAVQKFTAEVAKTKGMEFSTLQQIKETENRINFLLGRYPQQIARDPNNFIHLVPASIKAGFPSQLLGNRPDIMQAEHELTAAKLDVQVARKEFYPSIGLSAGVGLQAFKPSYLFKLPESLLFNLAGDLAAPLLNKNAITAEFNASNARQIQAVYNYERAILNAFTEVSTQLSNIDNLEKGFQYKSQEVDALNKSIEVSNDLFKSARADYLEVLTTQREVLEAKLELLETKKQQLSAVVNVYKALGGGWKP</sequence>
<evidence type="ECO:0000256" key="1">
    <source>
        <dbReference type="ARBA" id="ARBA00007613"/>
    </source>
</evidence>